<protein>
    <submittedName>
        <fullName evidence="2">Uncharacterized protein</fullName>
    </submittedName>
</protein>
<dbReference type="AlphaFoldDB" id="A0A1Y1ZPR0"/>
<organism evidence="2 3">
    <name type="scientific">Clohesyomyces aquaticus</name>
    <dbReference type="NCBI Taxonomy" id="1231657"/>
    <lineage>
        <taxon>Eukaryota</taxon>
        <taxon>Fungi</taxon>
        <taxon>Dikarya</taxon>
        <taxon>Ascomycota</taxon>
        <taxon>Pezizomycotina</taxon>
        <taxon>Dothideomycetes</taxon>
        <taxon>Pleosporomycetidae</taxon>
        <taxon>Pleosporales</taxon>
        <taxon>Lindgomycetaceae</taxon>
        <taxon>Clohesyomyces</taxon>
    </lineage>
</organism>
<name>A0A1Y1ZPR0_9PLEO</name>
<reference evidence="2 3" key="1">
    <citation type="submission" date="2016-07" db="EMBL/GenBank/DDBJ databases">
        <title>Pervasive Adenine N6-methylation of Active Genes in Fungi.</title>
        <authorList>
            <consortium name="DOE Joint Genome Institute"/>
            <person name="Mondo S.J."/>
            <person name="Dannebaum R.O."/>
            <person name="Kuo R.C."/>
            <person name="Labutti K."/>
            <person name="Haridas S."/>
            <person name="Kuo A."/>
            <person name="Salamov A."/>
            <person name="Ahrendt S.R."/>
            <person name="Lipzen A."/>
            <person name="Sullivan W."/>
            <person name="Andreopoulos W.B."/>
            <person name="Clum A."/>
            <person name="Lindquist E."/>
            <person name="Daum C."/>
            <person name="Ramamoorthy G.K."/>
            <person name="Gryganskyi A."/>
            <person name="Culley D."/>
            <person name="Magnuson J.K."/>
            <person name="James T.Y."/>
            <person name="O'Malley M.A."/>
            <person name="Stajich J.E."/>
            <person name="Spatafora J.W."/>
            <person name="Visel A."/>
            <person name="Grigoriev I.V."/>
        </authorList>
    </citation>
    <scope>NUCLEOTIDE SEQUENCE [LARGE SCALE GENOMIC DNA]</scope>
    <source>
        <strain evidence="2 3">CBS 115471</strain>
    </source>
</reference>
<accession>A0A1Y1ZPR0</accession>
<feature type="region of interest" description="Disordered" evidence="1">
    <location>
        <begin position="151"/>
        <end position="171"/>
    </location>
</feature>
<evidence type="ECO:0000313" key="2">
    <source>
        <dbReference type="EMBL" id="ORY12241.1"/>
    </source>
</evidence>
<dbReference type="Proteomes" id="UP000193144">
    <property type="component" value="Unassembled WGS sequence"/>
</dbReference>
<gene>
    <name evidence="2" type="ORF">BCR34DRAFT_306289</name>
</gene>
<feature type="compositionally biased region" description="Polar residues" evidence="1">
    <location>
        <begin position="151"/>
        <end position="163"/>
    </location>
</feature>
<dbReference type="EMBL" id="MCFA01000053">
    <property type="protein sequence ID" value="ORY12241.1"/>
    <property type="molecule type" value="Genomic_DNA"/>
</dbReference>
<sequence length="171" mass="18932">MTEAQRYDVMVPALFPVAKLTFPSLLESLKYLAAFVDYLENIRGNPMAPVGAETIDAIHRAALRDFNFIPWEAFFVKLLDCVTPQDVQRAFWRAIIDIRAARQFTMPEPDPERQSQATNALGYFDRLPIEGPGWQLSINAGIVSTCQSHSAGQNGVSTASGNGAAQKRPFD</sequence>
<comment type="caution">
    <text evidence="2">The sequence shown here is derived from an EMBL/GenBank/DDBJ whole genome shotgun (WGS) entry which is preliminary data.</text>
</comment>
<keyword evidence="3" id="KW-1185">Reference proteome</keyword>
<evidence type="ECO:0000256" key="1">
    <source>
        <dbReference type="SAM" id="MobiDB-lite"/>
    </source>
</evidence>
<proteinExistence type="predicted"/>
<evidence type="ECO:0000313" key="3">
    <source>
        <dbReference type="Proteomes" id="UP000193144"/>
    </source>
</evidence>